<keyword evidence="3" id="KW-0949">S-adenosyl-L-methionine</keyword>
<keyword evidence="1 6" id="KW-0489">Methyltransferase</keyword>
<dbReference type="GO" id="GO:1901052">
    <property type="term" value="P:sarcosine metabolic process"/>
    <property type="evidence" value="ECO:0007669"/>
    <property type="project" value="TreeGrafter"/>
</dbReference>
<dbReference type="InterPro" id="IPR029063">
    <property type="entry name" value="SAM-dependent_MTases_sf"/>
</dbReference>
<feature type="domain" description="Methyltransferase" evidence="5">
    <location>
        <begin position="73"/>
        <end position="170"/>
    </location>
</feature>
<dbReference type="GO" id="GO:0046500">
    <property type="term" value="P:S-adenosylmethionine metabolic process"/>
    <property type="evidence" value="ECO:0007669"/>
    <property type="project" value="TreeGrafter"/>
</dbReference>
<dbReference type="GO" id="GO:0006730">
    <property type="term" value="P:one-carbon metabolic process"/>
    <property type="evidence" value="ECO:0007669"/>
    <property type="project" value="TreeGrafter"/>
</dbReference>
<name>A0A4S2H4B8_9PROT</name>
<dbReference type="Gene3D" id="3.30.46.10">
    <property type="entry name" value="Glycine N-methyltransferase, chain A, domain 1"/>
    <property type="match status" value="1"/>
</dbReference>
<dbReference type="Gene3D" id="3.40.50.150">
    <property type="entry name" value="Vaccinia Virus protein VP39"/>
    <property type="match status" value="1"/>
</dbReference>
<keyword evidence="2 6" id="KW-0808">Transferase</keyword>
<proteinExistence type="predicted"/>
<evidence type="ECO:0000256" key="1">
    <source>
        <dbReference type="ARBA" id="ARBA00022603"/>
    </source>
</evidence>
<gene>
    <name evidence="6" type="ORF">E5163_03100</name>
</gene>
<dbReference type="SUPFAM" id="SSF53335">
    <property type="entry name" value="S-adenosyl-L-methionine-dependent methyltransferases"/>
    <property type="match status" value="1"/>
</dbReference>
<dbReference type="Pfam" id="PF13649">
    <property type="entry name" value="Methyltransf_25"/>
    <property type="match status" value="1"/>
</dbReference>
<dbReference type="EMBL" id="SRXW01000001">
    <property type="protein sequence ID" value="TGY90132.1"/>
    <property type="molecule type" value="Genomic_DNA"/>
</dbReference>
<dbReference type="CDD" id="cd02440">
    <property type="entry name" value="AdoMet_MTases"/>
    <property type="match status" value="1"/>
</dbReference>
<evidence type="ECO:0000256" key="2">
    <source>
        <dbReference type="ARBA" id="ARBA00022679"/>
    </source>
</evidence>
<dbReference type="AlphaFoldDB" id="A0A4S2H4B8"/>
<dbReference type="GO" id="GO:1904047">
    <property type="term" value="F:S-adenosyl-L-methionine binding"/>
    <property type="evidence" value="ECO:0007669"/>
    <property type="project" value="TreeGrafter"/>
</dbReference>
<dbReference type="RefSeq" id="WP_135994630.1">
    <property type="nucleotide sequence ID" value="NZ_CP071057.1"/>
</dbReference>
<dbReference type="GO" id="GO:0016594">
    <property type="term" value="F:glycine binding"/>
    <property type="evidence" value="ECO:0007669"/>
    <property type="project" value="TreeGrafter"/>
</dbReference>
<feature type="region of interest" description="Disordered" evidence="4">
    <location>
        <begin position="1"/>
        <end position="25"/>
    </location>
</feature>
<dbReference type="GO" id="GO:0006111">
    <property type="term" value="P:regulation of gluconeogenesis"/>
    <property type="evidence" value="ECO:0007669"/>
    <property type="project" value="TreeGrafter"/>
</dbReference>
<dbReference type="PANTHER" id="PTHR16458:SF2">
    <property type="entry name" value="GLYCINE N-METHYLTRANSFERASE"/>
    <property type="match status" value="1"/>
</dbReference>
<dbReference type="InterPro" id="IPR014369">
    <property type="entry name" value="Gly/Sar_N_MeTrfase"/>
</dbReference>
<dbReference type="GO" id="GO:0032259">
    <property type="term" value="P:methylation"/>
    <property type="evidence" value="ECO:0007669"/>
    <property type="project" value="UniProtKB-KW"/>
</dbReference>
<dbReference type="Proteomes" id="UP000308054">
    <property type="component" value="Unassembled WGS sequence"/>
</dbReference>
<dbReference type="GO" id="GO:0005829">
    <property type="term" value="C:cytosol"/>
    <property type="evidence" value="ECO:0007669"/>
    <property type="project" value="TreeGrafter"/>
</dbReference>
<dbReference type="OrthoDB" id="213472at2"/>
<dbReference type="GO" id="GO:0017174">
    <property type="term" value="F:glycine N-methyltransferase activity"/>
    <property type="evidence" value="ECO:0007669"/>
    <property type="project" value="InterPro"/>
</dbReference>
<dbReference type="GO" id="GO:0046498">
    <property type="term" value="P:S-adenosylhomocysteine metabolic process"/>
    <property type="evidence" value="ECO:0007669"/>
    <property type="project" value="TreeGrafter"/>
</dbReference>
<protein>
    <submittedName>
        <fullName evidence="6">Class I SAM-dependent methyltransferase</fullName>
    </submittedName>
</protein>
<evidence type="ECO:0000313" key="7">
    <source>
        <dbReference type="Proteomes" id="UP000308054"/>
    </source>
</evidence>
<dbReference type="GO" id="GO:0051289">
    <property type="term" value="P:protein homotetramerization"/>
    <property type="evidence" value="ECO:0007669"/>
    <property type="project" value="TreeGrafter"/>
</dbReference>
<comment type="caution">
    <text evidence="6">The sequence shown here is derived from an EMBL/GenBank/DDBJ whole genome shotgun (WGS) entry which is preliminary data.</text>
</comment>
<evidence type="ECO:0000313" key="6">
    <source>
        <dbReference type="EMBL" id="TGY90132.1"/>
    </source>
</evidence>
<evidence type="ECO:0000256" key="3">
    <source>
        <dbReference type="ARBA" id="ARBA00022691"/>
    </source>
</evidence>
<organism evidence="6 7">
    <name type="scientific">Marinicauda algicola</name>
    <dbReference type="NCBI Taxonomy" id="2029849"/>
    <lineage>
        <taxon>Bacteria</taxon>
        <taxon>Pseudomonadati</taxon>
        <taxon>Pseudomonadota</taxon>
        <taxon>Alphaproteobacteria</taxon>
        <taxon>Maricaulales</taxon>
        <taxon>Maricaulaceae</taxon>
        <taxon>Marinicauda</taxon>
    </lineage>
</organism>
<dbReference type="GO" id="GO:0042802">
    <property type="term" value="F:identical protein binding"/>
    <property type="evidence" value="ECO:0007669"/>
    <property type="project" value="TreeGrafter"/>
</dbReference>
<dbReference type="PROSITE" id="PS51600">
    <property type="entry name" value="SAM_GNMT"/>
    <property type="match status" value="1"/>
</dbReference>
<sequence>MKETPVLKSSDPAGANQHYGDNPIEVRDTDHYKQEYVRGFVEKWDELIDWDARAQSEGQFFIDLLRERGKRQVLDAATGTGFHSVQLLKAGFQVTSCDGSAEMLAKAFENGRKRGLILNTVHADWRWLNRDLAGKYDAIVCLGNSFTHLHEERDRRRTLAEFYAALKHDGILILDQRNYDQILDRGFSSKHKYYYCGDQVTAAPEYVDESLARFRYDFPDGSTYHLNMFPLRKAYTTNLMMEVGFTSVKTYGDFQENNDDADFFIHVAEKSYDG</sequence>
<accession>A0A4S2H4B8</accession>
<reference evidence="6 7" key="1">
    <citation type="journal article" date="2017" name="Int. J. Syst. Evol. Microbiol.">
        <title>Marinicauda algicola sp. nov., isolated from a marine red alga Rhodosorus marinus.</title>
        <authorList>
            <person name="Jeong S.E."/>
            <person name="Jeon S.H."/>
            <person name="Chun B.H."/>
            <person name="Kim D.W."/>
            <person name="Jeon C.O."/>
        </authorList>
    </citation>
    <scope>NUCLEOTIDE SEQUENCE [LARGE SCALE GENOMIC DNA]</scope>
    <source>
        <strain evidence="6 7">JCM 31718</strain>
    </source>
</reference>
<dbReference type="PANTHER" id="PTHR16458">
    <property type="entry name" value="GLYCINE N-METHYLTRANSFERASE"/>
    <property type="match status" value="1"/>
</dbReference>
<keyword evidence="7" id="KW-1185">Reference proteome</keyword>
<evidence type="ECO:0000259" key="5">
    <source>
        <dbReference type="Pfam" id="PF13649"/>
    </source>
</evidence>
<dbReference type="InterPro" id="IPR041698">
    <property type="entry name" value="Methyltransf_25"/>
</dbReference>
<evidence type="ECO:0000256" key="4">
    <source>
        <dbReference type="SAM" id="MobiDB-lite"/>
    </source>
</evidence>